<dbReference type="Proteomes" id="UP001445076">
    <property type="component" value="Unassembled WGS sequence"/>
</dbReference>
<dbReference type="AlphaFoldDB" id="A0AAW0VYX2"/>
<comment type="caution">
    <text evidence="6">Lacks conserved residue(s) required for the propagation of feature annotation.</text>
</comment>
<proteinExistence type="predicted"/>
<comment type="caution">
    <text evidence="11">The sequence shown here is derived from an EMBL/GenBank/DDBJ whole genome shotgun (WGS) entry which is preliminary data.</text>
</comment>
<evidence type="ECO:0000256" key="3">
    <source>
        <dbReference type="ARBA" id="ARBA00022737"/>
    </source>
</evidence>
<feature type="domain" description="Chitin-binding type-2" evidence="9">
    <location>
        <begin position="125"/>
        <end position="170"/>
    </location>
</feature>
<dbReference type="SMART" id="SM00494">
    <property type="entry name" value="ChtBD2"/>
    <property type="match status" value="4"/>
</dbReference>
<evidence type="ECO:0000313" key="12">
    <source>
        <dbReference type="Proteomes" id="UP001445076"/>
    </source>
</evidence>
<dbReference type="PANTHER" id="PTHR23301">
    <property type="entry name" value="CHITIN BINDING PERITROPHIN-A"/>
    <property type="match status" value="1"/>
</dbReference>
<keyword evidence="1" id="KW-0147">Chitin-binding</keyword>
<dbReference type="PANTHER" id="PTHR23301:SF0">
    <property type="entry name" value="CHITIN-BINDING TYPE-2 DOMAIN-CONTAINING PROTEIN-RELATED"/>
    <property type="match status" value="1"/>
</dbReference>
<organism evidence="11 12">
    <name type="scientific">Cherax quadricarinatus</name>
    <name type="common">Australian red claw crayfish</name>
    <dbReference type="NCBI Taxonomy" id="27406"/>
    <lineage>
        <taxon>Eukaryota</taxon>
        <taxon>Metazoa</taxon>
        <taxon>Ecdysozoa</taxon>
        <taxon>Arthropoda</taxon>
        <taxon>Crustacea</taxon>
        <taxon>Multicrustacea</taxon>
        <taxon>Malacostraca</taxon>
        <taxon>Eumalacostraca</taxon>
        <taxon>Eucarida</taxon>
        <taxon>Decapoda</taxon>
        <taxon>Pleocyemata</taxon>
        <taxon>Astacidea</taxon>
        <taxon>Parastacoidea</taxon>
        <taxon>Parastacidae</taxon>
        <taxon>Cherax</taxon>
    </lineage>
</organism>
<evidence type="ECO:0000256" key="6">
    <source>
        <dbReference type="PROSITE-ProRule" id="PRU01005"/>
    </source>
</evidence>
<keyword evidence="4" id="KW-1015">Disulfide bond</keyword>
<evidence type="ECO:0000259" key="10">
    <source>
        <dbReference type="PROSITE" id="PS51670"/>
    </source>
</evidence>
<dbReference type="Pfam" id="PF01607">
    <property type="entry name" value="CBM_14"/>
    <property type="match status" value="3"/>
</dbReference>
<keyword evidence="3" id="KW-0677">Repeat</keyword>
<dbReference type="GO" id="GO:0008061">
    <property type="term" value="F:chitin binding"/>
    <property type="evidence" value="ECO:0007669"/>
    <property type="project" value="UniProtKB-KW"/>
</dbReference>
<evidence type="ECO:0000256" key="8">
    <source>
        <dbReference type="SAM" id="SignalP"/>
    </source>
</evidence>
<keyword evidence="5" id="KW-0325">Glycoprotein</keyword>
<feature type="chain" id="PRO_5043396299" evidence="8">
    <location>
        <begin position="26"/>
        <end position="722"/>
    </location>
</feature>
<dbReference type="InterPro" id="IPR003582">
    <property type="entry name" value="ShKT_dom"/>
</dbReference>
<evidence type="ECO:0000259" key="9">
    <source>
        <dbReference type="PROSITE" id="PS50940"/>
    </source>
</evidence>
<evidence type="ECO:0000313" key="11">
    <source>
        <dbReference type="EMBL" id="KAK8722378.1"/>
    </source>
</evidence>
<dbReference type="PROSITE" id="PS50940">
    <property type="entry name" value="CHIT_BIND_II"/>
    <property type="match status" value="4"/>
</dbReference>
<dbReference type="GO" id="GO:0005576">
    <property type="term" value="C:extracellular region"/>
    <property type="evidence" value="ECO:0007669"/>
    <property type="project" value="InterPro"/>
</dbReference>
<keyword evidence="12" id="KW-1185">Reference proteome</keyword>
<feature type="compositionally biased region" description="Polar residues" evidence="7">
    <location>
        <begin position="299"/>
        <end position="310"/>
    </location>
</feature>
<dbReference type="EMBL" id="JARKIK010000096">
    <property type="protein sequence ID" value="KAK8722378.1"/>
    <property type="molecule type" value="Genomic_DNA"/>
</dbReference>
<feature type="compositionally biased region" description="Low complexity" evidence="7">
    <location>
        <begin position="319"/>
        <end position="460"/>
    </location>
</feature>
<sequence length="722" mass="74690">MEGSTGVFRLLLLLGVVLLPQEVQARAPIKALLNVCENLTCGSPNALYAHPTYCTQYVHCINGFPYVKTCPSELHFNAGKGSCDLPEEAQCVPFQESCQLESPYVADGATDGLVVCDCGGTCTKPHPYLCNAYYHCDAEGVDHYTECPGTLVYNTQEEQCDLPEKTQCSEPSTCSCDKCRYPVSDECDAYWQCENGNGVKYYCSSGLLFNRDTSQCDLAVNVDCTAEAWDEGSFTEIACVDRRKDCATIAVKGGCQCTETNCDWQTFILKNCPKACGTCNGEQDVKMARELNTNLIINERSGSQESGISSHDTDENDNSESGSSESGSSESGSSGSGSNESGSSESGSSGSGSNESGSSGSGSSESGSETGSSESGSSESGSSGSGSNESGSSGSGSSESGSNESGSSGSGSSESGSNESGSSGSESNESGSSGSGSSESGSNESGSSGSGSSESGSTESKTTEAITNQPTTAQPVTNQPTTAQPVTNQPTTAQPVTNQPTTAQPVTNQPTTAQPVTNQPTTAQPATNQPTTAQPVTNQPTTAQPVTNQPTTAQPVTNQPTTAQPVTNQPTTAQPATNQPTTAQPVTNQPTTAQPVTNQPTTAQPVTNQPTTAQPVTNQPTTAQPVTNQPTTPQPVTTQPTTPQSGTTQSSGDVTIDGCVIYCTLGTYHRHPSDCHKFIQCAPYGPQEMPCAAGTVWVQEKLTCDHESISECVTGTYLTPDG</sequence>
<dbReference type="Gene3D" id="2.170.140.10">
    <property type="entry name" value="Chitin binding domain"/>
    <property type="match status" value="4"/>
</dbReference>
<evidence type="ECO:0000256" key="1">
    <source>
        <dbReference type="ARBA" id="ARBA00022669"/>
    </source>
</evidence>
<evidence type="ECO:0000256" key="4">
    <source>
        <dbReference type="ARBA" id="ARBA00023157"/>
    </source>
</evidence>
<feature type="domain" description="Chitin-binding type-2" evidence="9">
    <location>
        <begin position="181"/>
        <end position="226"/>
    </location>
</feature>
<name>A0AAW0VYX2_CHEQU</name>
<dbReference type="PROSITE" id="PS51670">
    <property type="entry name" value="SHKT"/>
    <property type="match status" value="1"/>
</dbReference>
<evidence type="ECO:0000256" key="5">
    <source>
        <dbReference type="ARBA" id="ARBA00023180"/>
    </source>
</evidence>
<dbReference type="SUPFAM" id="SSF57625">
    <property type="entry name" value="Invertebrate chitin-binding proteins"/>
    <property type="match status" value="4"/>
</dbReference>
<dbReference type="InterPro" id="IPR002557">
    <property type="entry name" value="Chitin-bd_dom"/>
</dbReference>
<reference evidence="11 12" key="1">
    <citation type="journal article" date="2024" name="BMC Genomics">
        <title>Genome assembly of redclaw crayfish (Cherax quadricarinatus) provides insights into its immune adaptation and hypoxia tolerance.</title>
        <authorList>
            <person name="Liu Z."/>
            <person name="Zheng J."/>
            <person name="Li H."/>
            <person name="Fang K."/>
            <person name="Wang S."/>
            <person name="He J."/>
            <person name="Zhou D."/>
            <person name="Weng S."/>
            <person name="Chi M."/>
            <person name="Gu Z."/>
            <person name="He J."/>
            <person name="Li F."/>
            <person name="Wang M."/>
        </authorList>
    </citation>
    <scope>NUCLEOTIDE SEQUENCE [LARGE SCALE GENOMIC DNA]</scope>
    <source>
        <strain evidence="11">ZL_2023a</strain>
    </source>
</reference>
<gene>
    <name evidence="11" type="ORF">OTU49_012436</name>
</gene>
<dbReference type="Pfam" id="PF01549">
    <property type="entry name" value="ShK"/>
    <property type="match status" value="1"/>
</dbReference>
<dbReference type="InterPro" id="IPR051940">
    <property type="entry name" value="Chitin_bind-dev_reg"/>
</dbReference>
<dbReference type="SMART" id="SM00254">
    <property type="entry name" value="ShKT"/>
    <property type="match status" value="1"/>
</dbReference>
<feature type="domain" description="Chitin-binding type-2" evidence="9">
    <location>
        <begin position="660"/>
        <end position="714"/>
    </location>
</feature>
<protein>
    <submittedName>
        <fullName evidence="11">Uncharacterized protein</fullName>
    </submittedName>
</protein>
<dbReference type="InterPro" id="IPR036508">
    <property type="entry name" value="Chitin-bd_dom_sf"/>
</dbReference>
<feature type="signal peptide" evidence="8">
    <location>
        <begin position="1"/>
        <end position="25"/>
    </location>
</feature>
<feature type="compositionally biased region" description="Low complexity" evidence="7">
    <location>
        <begin position="467"/>
        <end position="644"/>
    </location>
</feature>
<feature type="domain" description="ShKT" evidence="10">
    <location>
        <begin position="239"/>
        <end position="279"/>
    </location>
</feature>
<evidence type="ECO:0000256" key="2">
    <source>
        <dbReference type="ARBA" id="ARBA00022729"/>
    </source>
</evidence>
<accession>A0AAW0VYX2</accession>
<feature type="region of interest" description="Disordered" evidence="7">
    <location>
        <begin position="299"/>
        <end position="651"/>
    </location>
</feature>
<feature type="non-terminal residue" evidence="11">
    <location>
        <position position="722"/>
    </location>
</feature>
<keyword evidence="2 8" id="KW-0732">Signal</keyword>
<evidence type="ECO:0000256" key="7">
    <source>
        <dbReference type="SAM" id="MobiDB-lite"/>
    </source>
</evidence>
<feature type="domain" description="Chitin-binding type-2" evidence="9">
    <location>
        <begin position="38"/>
        <end position="93"/>
    </location>
</feature>